<evidence type="ECO:0000313" key="2">
    <source>
        <dbReference type="EMBL" id="BDS14177.1"/>
    </source>
</evidence>
<reference evidence="2" key="1">
    <citation type="submission" date="2022-09" db="EMBL/GenBank/DDBJ databases">
        <title>Aureispira anguillicida sp. nov., isolated from Leptocephalus of Japanese eel Anguilla japonica.</title>
        <authorList>
            <person name="Yuasa K."/>
            <person name="Mekata T."/>
            <person name="Ikunari K."/>
        </authorList>
    </citation>
    <scope>NUCLEOTIDE SEQUENCE</scope>
    <source>
        <strain evidence="2">EL160426</strain>
    </source>
</reference>
<protein>
    <submittedName>
        <fullName evidence="2">Thioredoxin domain-containing protein</fullName>
    </submittedName>
</protein>
<dbReference type="SUPFAM" id="SSF52833">
    <property type="entry name" value="Thioredoxin-like"/>
    <property type="match status" value="1"/>
</dbReference>
<dbReference type="GO" id="GO:0003756">
    <property type="term" value="F:protein disulfide isomerase activity"/>
    <property type="evidence" value="ECO:0007669"/>
    <property type="project" value="TreeGrafter"/>
</dbReference>
<name>A0A915YJ60_9BACT</name>
<dbReference type="Gene3D" id="3.40.30.10">
    <property type="entry name" value="Glutaredoxin"/>
    <property type="match status" value="1"/>
</dbReference>
<evidence type="ECO:0000313" key="3">
    <source>
        <dbReference type="Proteomes" id="UP001060919"/>
    </source>
</evidence>
<feature type="domain" description="Thioredoxin" evidence="1">
    <location>
        <begin position="1"/>
        <end position="135"/>
    </location>
</feature>
<dbReference type="AlphaFoldDB" id="A0A915YJ60"/>
<dbReference type="PROSITE" id="PS51352">
    <property type="entry name" value="THIOREDOXIN_2"/>
    <property type="match status" value="1"/>
</dbReference>
<accession>A0A915YJ60</accession>
<dbReference type="Pfam" id="PF13098">
    <property type="entry name" value="Thioredoxin_2"/>
    <property type="match status" value="1"/>
</dbReference>
<keyword evidence="3" id="KW-1185">Reference proteome</keyword>
<dbReference type="SUPFAM" id="SSF81901">
    <property type="entry name" value="HCP-like"/>
    <property type="match status" value="1"/>
</dbReference>
<proteinExistence type="predicted"/>
<dbReference type="Proteomes" id="UP001060919">
    <property type="component" value="Chromosome"/>
</dbReference>
<organism evidence="2 3">
    <name type="scientific">Aureispira anguillae</name>
    <dbReference type="NCBI Taxonomy" id="2864201"/>
    <lineage>
        <taxon>Bacteria</taxon>
        <taxon>Pseudomonadati</taxon>
        <taxon>Bacteroidota</taxon>
        <taxon>Saprospiria</taxon>
        <taxon>Saprospirales</taxon>
        <taxon>Saprospiraceae</taxon>
        <taxon>Aureispira</taxon>
    </lineage>
</organism>
<dbReference type="InterPro" id="IPR012336">
    <property type="entry name" value="Thioredoxin-like_fold"/>
</dbReference>
<dbReference type="KEGG" id="aup:AsAng_0049550"/>
<evidence type="ECO:0000259" key="1">
    <source>
        <dbReference type="PROSITE" id="PS51352"/>
    </source>
</evidence>
<dbReference type="InterPro" id="IPR013766">
    <property type="entry name" value="Thioredoxin_domain"/>
</dbReference>
<dbReference type="RefSeq" id="WP_264789403.1">
    <property type="nucleotide sequence ID" value="NZ_AP026867.1"/>
</dbReference>
<dbReference type="GO" id="GO:0034976">
    <property type="term" value="P:response to endoplasmic reticulum stress"/>
    <property type="evidence" value="ECO:0007669"/>
    <property type="project" value="TreeGrafter"/>
</dbReference>
<dbReference type="GO" id="GO:0006457">
    <property type="term" value="P:protein folding"/>
    <property type="evidence" value="ECO:0007669"/>
    <property type="project" value="TreeGrafter"/>
</dbReference>
<gene>
    <name evidence="2" type="ORF">AsAng_0049550</name>
</gene>
<dbReference type="PANTHER" id="PTHR18929">
    <property type="entry name" value="PROTEIN DISULFIDE ISOMERASE"/>
    <property type="match status" value="1"/>
</dbReference>
<sequence>MKQLLTGLILLASLQFVFASEGIHFFKGSFKEAQALAAKEHKLIFMDAYTSWCGPCKRMARDVFSAAEVGKFFNKHFINIKVDMEKGEGPRLAGKYRVSSYPTLLFLDEKGEVVHAAKGGRPADQFLGLGKVALSKNDKSGEYAKQYEEGNREPAFLRAYAYALLNSAKPNLKIANEYLKTQKELTNDENLEFLFDFANEADSKIFELAILHKTSIVALKSEADFQEKIKAACDATIDKAIEFNVASLVNEAKTKMKAANPKFAKEYSMLADIKYAAGTKDMEAYANSTDKFLKKYAKRDAKTLHQYAHTFLIKTNETKLLEKAEKWAKQATNIDFNPKYLRTHSDLLRKLGRVEEAEEVMKKANELSGEKSSFIKS</sequence>
<dbReference type="InterPro" id="IPR036249">
    <property type="entry name" value="Thioredoxin-like_sf"/>
</dbReference>
<dbReference type="EMBL" id="AP026867">
    <property type="protein sequence ID" value="BDS14177.1"/>
    <property type="molecule type" value="Genomic_DNA"/>
</dbReference>